<reference evidence="3" key="1">
    <citation type="submission" date="2023-04" db="EMBL/GenBank/DDBJ databases">
        <authorList>
            <consortium name="ELIXIR-Norway"/>
        </authorList>
    </citation>
    <scope>NUCLEOTIDE SEQUENCE [LARGE SCALE GENOMIC DNA]</scope>
</reference>
<gene>
    <name evidence="3" type="ORF">MRATA1EN1_LOCUS30921</name>
</gene>
<evidence type="ECO:0000259" key="2">
    <source>
        <dbReference type="Pfam" id="PF06814"/>
    </source>
</evidence>
<keyword evidence="4" id="KW-1185">Reference proteome</keyword>
<dbReference type="Proteomes" id="UP001176941">
    <property type="component" value="Unassembled WGS sequence"/>
</dbReference>
<dbReference type="EMBL" id="CATKSN020000221">
    <property type="protein sequence ID" value="CAI9149303.1"/>
    <property type="molecule type" value="Genomic_DNA"/>
</dbReference>
<feature type="transmembrane region" description="Helical" evidence="1">
    <location>
        <begin position="20"/>
        <end position="39"/>
    </location>
</feature>
<accession>A0ABN8XIT7</accession>
<evidence type="ECO:0000256" key="1">
    <source>
        <dbReference type="SAM" id="Phobius"/>
    </source>
</evidence>
<keyword evidence="1" id="KW-0472">Membrane</keyword>
<evidence type="ECO:0000313" key="4">
    <source>
        <dbReference type="Proteomes" id="UP001176941"/>
    </source>
</evidence>
<comment type="caution">
    <text evidence="3">The sequence shown here is derived from an EMBL/GenBank/DDBJ whole genome shotgun (WGS) entry which is preliminary data.</text>
</comment>
<dbReference type="Pfam" id="PF06814">
    <property type="entry name" value="GOST_TM"/>
    <property type="match status" value="1"/>
</dbReference>
<dbReference type="InterPro" id="IPR053937">
    <property type="entry name" value="GOST_TM"/>
</dbReference>
<organism evidence="3 4">
    <name type="scientific">Rangifer tarandus platyrhynchus</name>
    <name type="common">Svalbard reindeer</name>
    <dbReference type="NCBI Taxonomy" id="3082113"/>
    <lineage>
        <taxon>Eukaryota</taxon>
        <taxon>Metazoa</taxon>
        <taxon>Chordata</taxon>
        <taxon>Craniata</taxon>
        <taxon>Vertebrata</taxon>
        <taxon>Euteleostomi</taxon>
        <taxon>Mammalia</taxon>
        <taxon>Eutheria</taxon>
        <taxon>Laurasiatheria</taxon>
        <taxon>Artiodactyla</taxon>
        <taxon>Ruminantia</taxon>
        <taxon>Pecora</taxon>
        <taxon>Cervidae</taxon>
        <taxon>Odocoileinae</taxon>
        <taxon>Rangifer</taxon>
    </lineage>
</organism>
<evidence type="ECO:0000313" key="3">
    <source>
        <dbReference type="EMBL" id="CAI9149303.1"/>
    </source>
</evidence>
<keyword evidence="1" id="KW-0812">Transmembrane</keyword>
<feature type="domain" description="GOST seven transmembrane" evidence="2">
    <location>
        <begin position="1"/>
        <end position="79"/>
    </location>
</feature>
<feature type="non-terminal residue" evidence="3">
    <location>
        <position position="80"/>
    </location>
</feature>
<name>A0ABN8XIT7_RANTA</name>
<proteinExistence type="predicted"/>
<keyword evidence="1" id="KW-1133">Transmembrane helix</keyword>
<sequence>MLQQQKQHEKLLMYKRLYAVLLLAIFLAIIDLLCQIYVASWDASFPWKNQWWLSDAVPHLLFLLVLAAMMFIWRPNHQSK</sequence>
<feature type="transmembrane region" description="Helical" evidence="1">
    <location>
        <begin position="51"/>
        <end position="73"/>
    </location>
</feature>
<protein>
    <recommendedName>
        <fullName evidence="2">GOST seven transmembrane domain-containing protein</fullName>
    </recommendedName>
</protein>